<gene>
    <name evidence="2" type="ORF">CP969_20535</name>
</gene>
<feature type="signal peptide" evidence="1">
    <location>
        <begin position="1"/>
        <end position="27"/>
    </location>
</feature>
<evidence type="ECO:0000256" key="1">
    <source>
        <dbReference type="SAM" id="SignalP"/>
    </source>
</evidence>
<dbReference type="PROSITE" id="PS51257">
    <property type="entry name" value="PROKAR_LIPOPROTEIN"/>
    <property type="match status" value="1"/>
</dbReference>
<keyword evidence="3" id="KW-1185">Reference proteome</keyword>
<keyword evidence="1" id="KW-0732">Signal</keyword>
<feature type="chain" id="PRO_5046365643" description="Peptidase inhibitor family I36 protein" evidence="1">
    <location>
        <begin position="28"/>
        <end position="156"/>
    </location>
</feature>
<accession>A0ABX6AH12</accession>
<evidence type="ECO:0000313" key="3">
    <source>
        <dbReference type="Proteomes" id="UP000327143"/>
    </source>
</evidence>
<dbReference type="RefSeq" id="WP_016825393.1">
    <property type="nucleotide sequence ID" value="NZ_CP023700.1"/>
</dbReference>
<name>A0ABX6AH12_STRVD</name>
<dbReference type="Proteomes" id="UP000327143">
    <property type="component" value="Chromosome"/>
</dbReference>
<proteinExistence type="predicted"/>
<reference evidence="2 3" key="1">
    <citation type="submission" date="2017-09" db="EMBL/GenBank/DDBJ databases">
        <authorList>
            <person name="Lee N."/>
            <person name="Cho B.-K."/>
        </authorList>
    </citation>
    <scope>NUCLEOTIDE SEQUENCE [LARGE SCALE GENOMIC DNA]</scope>
    <source>
        <strain evidence="2 3">ATCC 39115</strain>
    </source>
</reference>
<protein>
    <recommendedName>
        <fullName evidence="4">Peptidase inhibitor family I36 protein</fullName>
    </recommendedName>
</protein>
<sequence length="156" mass="16264">MRKTIAALAALGAAALGVLVPTGTANAATACDNAWHSLPAGSMAAYEHANCGGTLLGRTPGDDSNWGNTQGAFQGSDTNRASSVLNAGTTDTSWHAVQFFNGTGTGWTGGYSCLKRSEFYASNLTDDYFTSGHVINDAISSHRWVPESYCGGRFMT</sequence>
<evidence type="ECO:0008006" key="4">
    <source>
        <dbReference type="Google" id="ProtNLM"/>
    </source>
</evidence>
<organism evidence="2 3">
    <name type="scientific">Streptomyces viridosporus T7A</name>
    <dbReference type="NCBI Taxonomy" id="665577"/>
    <lineage>
        <taxon>Bacteria</taxon>
        <taxon>Bacillati</taxon>
        <taxon>Actinomycetota</taxon>
        <taxon>Actinomycetes</taxon>
        <taxon>Kitasatosporales</taxon>
        <taxon>Streptomycetaceae</taxon>
        <taxon>Streptomyces</taxon>
    </lineage>
</organism>
<evidence type="ECO:0000313" key="2">
    <source>
        <dbReference type="EMBL" id="QEU86805.1"/>
    </source>
</evidence>
<dbReference type="EMBL" id="CP023700">
    <property type="protein sequence ID" value="QEU86805.1"/>
    <property type="molecule type" value="Genomic_DNA"/>
</dbReference>